<comment type="caution">
    <text evidence="2">The sequence shown here is derived from an EMBL/GenBank/DDBJ whole genome shotgun (WGS) entry which is preliminary data.</text>
</comment>
<accession>A0A8B6CLM1</accession>
<dbReference type="Proteomes" id="UP000596742">
    <property type="component" value="Unassembled WGS sequence"/>
</dbReference>
<name>A0A8B6CLM1_MYTGA</name>
<sequence>MVLSQSHSENFCKEQTANLFEKITSFRKRANKHLLEIYTDICTFADDKQPYLFQDLQEEIIKEFGDIKKVIEEKVENVLDTSCPVVTAGETSAGKSSFINLLLGEELLPTSVLPCTPTICRIHNNDEKKIEVTDKSRVPKKLNLEKKDVESVKNVLKPYLTLPGSKEDQTGMDKKEEYEFVDIYWPIPFLQVRTYKTH</sequence>
<feature type="domain" description="Dynamin N-terminal" evidence="1">
    <location>
        <begin position="85"/>
        <end position="156"/>
    </location>
</feature>
<dbReference type="EMBL" id="UYJE01001916">
    <property type="protein sequence ID" value="VDI06371.1"/>
    <property type="molecule type" value="Genomic_DNA"/>
</dbReference>
<reference evidence="2" key="1">
    <citation type="submission" date="2018-11" db="EMBL/GenBank/DDBJ databases">
        <authorList>
            <person name="Alioto T."/>
            <person name="Alioto T."/>
        </authorList>
    </citation>
    <scope>NUCLEOTIDE SEQUENCE</scope>
</reference>
<dbReference type="Gene3D" id="3.40.50.300">
    <property type="entry name" value="P-loop containing nucleotide triphosphate hydrolases"/>
    <property type="match status" value="1"/>
</dbReference>
<dbReference type="InterPro" id="IPR027417">
    <property type="entry name" value="P-loop_NTPase"/>
</dbReference>
<evidence type="ECO:0000313" key="3">
    <source>
        <dbReference type="Proteomes" id="UP000596742"/>
    </source>
</evidence>
<evidence type="ECO:0000259" key="1">
    <source>
        <dbReference type="Pfam" id="PF00350"/>
    </source>
</evidence>
<organism evidence="2 3">
    <name type="scientific">Mytilus galloprovincialis</name>
    <name type="common">Mediterranean mussel</name>
    <dbReference type="NCBI Taxonomy" id="29158"/>
    <lineage>
        <taxon>Eukaryota</taxon>
        <taxon>Metazoa</taxon>
        <taxon>Spiralia</taxon>
        <taxon>Lophotrochozoa</taxon>
        <taxon>Mollusca</taxon>
        <taxon>Bivalvia</taxon>
        <taxon>Autobranchia</taxon>
        <taxon>Pteriomorphia</taxon>
        <taxon>Mytilida</taxon>
        <taxon>Mytiloidea</taxon>
        <taxon>Mytilidae</taxon>
        <taxon>Mytilinae</taxon>
        <taxon>Mytilus</taxon>
    </lineage>
</organism>
<protein>
    <recommendedName>
        <fullName evidence="1">Dynamin N-terminal domain-containing protein</fullName>
    </recommendedName>
</protein>
<dbReference type="SUPFAM" id="SSF52540">
    <property type="entry name" value="P-loop containing nucleoside triphosphate hydrolases"/>
    <property type="match status" value="1"/>
</dbReference>
<dbReference type="InterPro" id="IPR045063">
    <property type="entry name" value="Dynamin_N"/>
</dbReference>
<dbReference type="PANTHER" id="PTHR26392:SF92">
    <property type="entry name" value="PROTEIN KINASE DOMAIN-CONTAINING PROTEIN"/>
    <property type="match status" value="1"/>
</dbReference>
<dbReference type="Pfam" id="PF00350">
    <property type="entry name" value="Dynamin_N"/>
    <property type="match status" value="1"/>
</dbReference>
<dbReference type="AlphaFoldDB" id="A0A8B6CLM1"/>
<keyword evidence="3" id="KW-1185">Reference proteome</keyword>
<proteinExistence type="predicted"/>
<dbReference type="OrthoDB" id="5981483at2759"/>
<gene>
    <name evidence="2" type="ORF">MGAL_10B030985</name>
</gene>
<dbReference type="PANTHER" id="PTHR26392">
    <property type="entry name" value="MITOGEN-ACTIVATED PROTEIN KINASE KINASE KINASE 7-RELATED"/>
    <property type="match status" value="1"/>
</dbReference>
<evidence type="ECO:0000313" key="2">
    <source>
        <dbReference type="EMBL" id="VDI06371.1"/>
    </source>
</evidence>